<accession>A0ABY6SI81</accession>
<keyword evidence="2" id="KW-1185">Reference proteome</keyword>
<evidence type="ECO:0000313" key="2">
    <source>
        <dbReference type="Proteomes" id="UP000280685"/>
    </source>
</evidence>
<protein>
    <submittedName>
        <fullName evidence="1">Uncharacterized protein</fullName>
    </submittedName>
</protein>
<dbReference type="Proteomes" id="UP000280685">
    <property type="component" value="Chromosome 6"/>
</dbReference>
<sequence length="171" mass="19001">MLWGGEPTHEFKDLTSKARLLSNTNINASLKQHSSQLLVPLSPSSQEAVFAVVQLRKELEAFLHPATFTSDDKELETIFRDAISLQASLALQIAWWYCAYPAHGHGRPPHHGITFDDTTMAGRHRTAKSHANRVTLTISPALTKRGDSRGDDFSTEKVVCQSEVIRGHSTR</sequence>
<proteinExistence type="predicted"/>
<name>A0ABY6SI81_PODCO</name>
<organism evidence="1 2">
    <name type="scientific">Podospora comata</name>
    <dbReference type="NCBI Taxonomy" id="48703"/>
    <lineage>
        <taxon>Eukaryota</taxon>
        <taxon>Fungi</taxon>
        <taxon>Dikarya</taxon>
        <taxon>Ascomycota</taxon>
        <taxon>Pezizomycotina</taxon>
        <taxon>Sordariomycetes</taxon>
        <taxon>Sordariomycetidae</taxon>
        <taxon>Sordariales</taxon>
        <taxon>Podosporaceae</taxon>
        <taxon>Podospora</taxon>
    </lineage>
</organism>
<dbReference type="EMBL" id="LR026969">
    <property type="protein sequence ID" value="VBB84620.1"/>
    <property type="molecule type" value="Genomic_DNA"/>
</dbReference>
<evidence type="ECO:0000313" key="1">
    <source>
        <dbReference type="EMBL" id="VBB84620.1"/>
    </source>
</evidence>
<reference evidence="1" key="1">
    <citation type="submission" date="2018-02" db="EMBL/GenBank/DDBJ databases">
        <authorList>
            <person name="Silar P."/>
        </authorList>
    </citation>
    <scope>NUCLEOTIDE SEQUENCE [LARGE SCALE GENOMIC DNA]</scope>
    <source>
        <strain evidence="1">T</strain>
    </source>
</reference>
<gene>
    <name evidence="1" type="ORF">PODCO_608920</name>
</gene>